<dbReference type="Proteomes" id="UP000251123">
    <property type="component" value="Unassembled WGS sequence"/>
</dbReference>
<name>A0A2X1QL56_KLEPN</name>
<dbReference type="AlphaFoldDB" id="A0A2X1QL56"/>
<evidence type="ECO:0000313" key="1">
    <source>
        <dbReference type="EMBL" id="SPX56283.1"/>
    </source>
</evidence>
<organism evidence="1 2">
    <name type="scientific">Klebsiella pneumoniae</name>
    <dbReference type="NCBI Taxonomy" id="573"/>
    <lineage>
        <taxon>Bacteria</taxon>
        <taxon>Pseudomonadati</taxon>
        <taxon>Pseudomonadota</taxon>
        <taxon>Gammaproteobacteria</taxon>
        <taxon>Enterobacterales</taxon>
        <taxon>Enterobacteriaceae</taxon>
        <taxon>Klebsiella/Raoultella group</taxon>
        <taxon>Klebsiella</taxon>
        <taxon>Klebsiella pneumoniae complex</taxon>
    </lineage>
</organism>
<proteinExistence type="predicted"/>
<sequence length="78" mass="8245">MIVGMQVVTAAWAANQVALVDQTFKHQRGGVARDAKLAGQLATGGQRGVGGEDPAENGIHQRLSHLFLQTAARLKINV</sequence>
<evidence type="ECO:0000313" key="2">
    <source>
        <dbReference type="Proteomes" id="UP000251123"/>
    </source>
</evidence>
<accession>A0A2X1QL56</accession>
<gene>
    <name evidence="1" type="ORF">NCTC9601_03474</name>
</gene>
<dbReference type="EMBL" id="UASN01000021">
    <property type="protein sequence ID" value="SPX56283.1"/>
    <property type="molecule type" value="Genomic_DNA"/>
</dbReference>
<reference evidence="1 2" key="1">
    <citation type="submission" date="2018-06" db="EMBL/GenBank/DDBJ databases">
        <authorList>
            <consortium name="Pathogen Informatics"/>
            <person name="Doyle S."/>
        </authorList>
    </citation>
    <scope>NUCLEOTIDE SEQUENCE [LARGE SCALE GENOMIC DNA]</scope>
    <source>
        <strain evidence="1 2">NCTC9601</strain>
    </source>
</reference>
<protein>
    <submittedName>
        <fullName evidence="1">Uncharacterized protein</fullName>
    </submittedName>
</protein>